<dbReference type="SMART" id="SM00382">
    <property type="entry name" value="AAA"/>
    <property type="match status" value="1"/>
</dbReference>
<keyword evidence="2" id="KW-0067">ATP-binding</keyword>
<dbReference type="GO" id="GO:0003677">
    <property type="term" value="F:DNA binding"/>
    <property type="evidence" value="ECO:0007669"/>
    <property type="project" value="InterPro"/>
</dbReference>
<dbReference type="Gene3D" id="1.10.287.380">
    <property type="entry name" value="Valyl-tRNA synthetase, C-terminal domain"/>
    <property type="match status" value="1"/>
</dbReference>
<dbReference type="InterPro" id="IPR032524">
    <property type="entry name" value="ABC_tran_C"/>
</dbReference>
<dbReference type="CDD" id="cd03221">
    <property type="entry name" value="ABCF_EF-3"/>
    <property type="match status" value="1"/>
</dbReference>
<accession>A0A0F9JP62</accession>
<dbReference type="InterPro" id="IPR037118">
    <property type="entry name" value="Val-tRNA_synth_C_sf"/>
</dbReference>
<comment type="caution">
    <text evidence="5">The sequence shown here is derived from an EMBL/GenBank/DDBJ whole genome shotgun (WGS) entry which is preliminary data.</text>
</comment>
<keyword evidence="3" id="KW-0175">Coiled coil</keyword>
<name>A0A0F9JP62_9ZZZZ</name>
<dbReference type="Pfam" id="PF16326">
    <property type="entry name" value="ABC_tran_CTD"/>
    <property type="match status" value="1"/>
</dbReference>
<dbReference type="GO" id="GO:0016887">
    <property type="term" value="F:ATP hydrolysis activity"/>
    <property type="evidence" value="ECO:0007669"/>
    <property type="project" value="InterPro"/>
</dbReference>
<organism evidence="5">
    <name type="scientific">marine sediment metagenome</name>
    <dbReference type="NCBI Taxonomy" id="412755"/>
    <lineage>
        <taxon>unclassified sequences</taxon>
        <taxon>metagenomes</taxon>
        <taxon>ecological metagenomes</taxon>
    </lineage>
</organism>
<evidence type="ECO:0000256" key="3">
    <source>
        <dbReference type="SAM" id="Coils"/>
    </source>
</evidence>
<feature type="domain" description="ABC transporter" evidence="4">
    <location>
        <begin position="207"/>
        <end position="424"/>
    </location>
</feature>
<dbReference type="SUPFAM" id="SSF52540">
    <property type="entry name" value="P-loop containing nucleoside triphosphate hydrolases"/>
    <property type="match status" value="2"/>
</dbReference>
<dbReference type="EMBL" id="LAZR01009609">
    <property type="protein sequence ID" value="KKM71589.1"/>
    <property type="molecule type" value="Genomic_DNA"/>
</dbReference>
<dbReference type="PANTHER" id="PTHR42855">
    <property type="entry name" value="ABC TRANSPORTER ATP-BINDING SUBUNIT"/>
    <property type="match status" value="1"/>
</dbReference>
<evidence type="ECO:0000313" key="5">
    <source>
        <dbReference type="EMBL" id="KKM71589.1"/>
    </source>
</evidence>
<dbReference type="Gene3D" id="3.40.50.300">
    <property type="entry name" value="P-loop containing nucleotide triphosphate hydrolases"/>
    <property type="match status" value="2"/>
</dbReference>
<sequence length="508" mass="58487">VLQHSLKGENLSEYDKDLLVDKWLNKVGFKDPRVNASALSGGWQKRLSMAEAFILSPDLLLLDEPTNHLDLESLLWLEKFLQKKGLNFILVSHDRYFLQNACNKIIEISNAYPNHIFVSDGSYLDFLKRKDDFLQGQVQQEKSLSSKARRESEWLKQGVKARTTKSRSRIDEAHEIFEKLSNLKKRNETKKTKIDFISTDRGTKKLITLKSVSKSINGKELFKNLSFMLSPKTRIGLIGPNGCGKTTLLKLIAEELVPDSGTIKKADNLKIVYFDQHRIKLDENLTLKEALCPSGEFVTFQNKKIHVNSWCQRFLFPKDILGSQIKKLSGGERARISIAHLLLEPADILLLDEPTNDLDIQTLDTLEESLLEFNGAIMLITHDRFLIDRVCNSIISLENKDEISIFSDYAQFEASKKNDKNSKKEKSKHKKIDSNIKKLTYAEKKEHKEIENNIPKLEKQVANLNTLLTQRDVMENKDRLEEVCRELAALENEIEMLYIRWEELDKKA</sequence>
<dbReference type="InterPro" id="IPR027417">
    <property type="entry name" value="P-loop_NTPase"/>
</dbReference>
<protein>
    <recommendedName>
        <fullName evidence="4">ABC transporter domain-containing protein</fullName>
    </recommendedName>
</protein>
<reference evidence="5" key="1">
    <citation type="journal article" date="2015" name="Nature">
        <title>Complex archaea that bridge the gap between prokaryotes and eukaryotes.</title>
        <authorList>
            <person name="Spang A."/>
            <person name="Saw J.H."/>
            <person name="Jorgensen S.L."/>
            <person name="Zaremba-Niedzwiedzka K."/>
            <person name="Martijn J."/>
            <person name="Lind A.E."/>
            <person name="van Eijk R."/>
            <person name="Schleper C."/>
            <person name="Guy L."/>
            <person name="Ettema T.J."/>
        </authorList>
    </citation>
    <scope>NUCLEOTIDE SEQUENCE</scope>
</reference>
<dbReference type="InterPro" id="IPR003593">
    <property type="entry name" value="AAA+_ATPase"/>
</dbReference>
<dbReference type="InterPro" id="IPR003439">
    <property type="entry name" value="ABC_transporter-like_ATP-bd"/>
</dbReference>
<dbReference type="InterPro" id="IPR051309">
    <property type="entry name" value="ABCF_ATPase"/>
</dbReference>
<dbReference type="PANTHER" id="PTHR42855:SF2">
    <property type="entry name" value="DRUG RESISTANCE ABC TRANSPORTER,ATP-BINDING PROTEIN"/>
    <property type="match status" value="1"/>
</dbReference>
<feature type="coiled-coil region" evidence="3">
    <location>
        <begin position="447"/>
        <end position="507"/>
    </location>
</feature>
<keyword evidence="1" id="KW-0547">Nucleotide-binding</keyword>
<feature type="non-terminal residue" evidence="5">
    <location>
        <position position="1"/>
    </location>
</feature>
<dbReference type="AlphaFoldDB" id="A0A0F9JP62"/>
<dbReference type="PROSITE" id="PS50893">
    <property type="entry name" value="ABC_TRANSPORTER_2"/>
    <property type="match status" value="1"/>
</dbReference>
<evidence type="ECO:0000259" key="4">
    <source>
        <dbReference type="PROSITE" id="PS50893"/>
    </source>
</evidence>
<gene>
    <name evidence="5" type="ORF">LCGC14_1429060</name>
</gene>
<proteinExistence type="predicted"/>
<evidence type="ECO:0000256" key="2">
    <source>
        <dbReference type="ARBA" id="ARBA00022840"/>
    </source>
</evidence>
<dbReference type="Pfam" id="PF00005">
    <property type="entry name" value="ABC_tran"/>
    <property type="match status" value="2"/>
</dbReference>
<evidence type="ECO:0000256" key="1">
    <source>
        <dbReference type="ARBA" id="ARBA00022741"/>
    </source>
</evidence>
<dbReference type="GO" id="GO:0005524">
    <property type="term" value="F:ATP binding"/>
    <property type="evidence" value="ECO:0007669"/>
    <property type="project" value="UniProtKB-KW"/>
</dbReference>